<accession>A0ABW5X0K9</accession>
<dbReference type="Proteomes" id="UP001597438">
    <property type="component" value="Unassembled WGS sequence"/>
</dbReference>
<dbReference type="PROSITE" id="PS51257">
    <property type="entry name" value="PROKAR_LIPOPROTEIN"/>
    <property type="match status" value="1"/>
</dbReference>
<reference evidence="4" key="1">
    <citation type="journal article" date="2019" name="Int. J. Syst. Evol. Microbiol.">
        <title>The Global Catalogue of Microorganisms (GCM) 10K type strain sequencing project: providing services to taxonomists for standard genome sequencing and annotation.</title>
        <authorList>
            <consortium name="The Broad Institute Genomics Platform"/>
            <consortium name="The Broad Institute Genome Sequencing Center for Infectious Disease"/>
            <person name="Wu L."/>
            <person name="Ma J."/>
        </authorList>
    </citation>
    <scope>NUCLEOTIDE SEQUENCE [LARGE SCALE GENOMIC DNA]</scope>
    <source>
        <strain evidence="4">KCTC 52925</strain>
    </source>
</reference>
<dbReference type="InterPro" id="IPR021729">
    <property type="entry name" value="DUF3298"/>
</dbReference>
<dbReference type="Gene3D" id="3.30.565.40">
    <property type="entry name" value="Fervidobacterium nodosum Rt17-B1 like"/>
    <property type="match status" value="1"/>
</dbReference>
<gene>
    <name evidence="3" type="ORF">ACFSYS_02770</name>
</gene>
<feature type="domain" description="Deacetylase PdaC" evidence="2">
    <location>
        <begin position="50"/>
        <end position="151"/>
    </location>
</feature>
<dbReference type="Pfam" id="PF11738">
    <property type="entry name" value="DUF3298"/>
    <property type="match status" value="1"/>
</dbReference>
<dbReference type="EMBL" id="JBHUOJ010000004">
    <property type="protein sequence ID" value="MFD2832192.1"/>
    <property type="molecule type" value="Genomic_DNA"/>
</dbReference>
<dbReference type="Pfam" id="PF13739">
    <property type="entry name" value="PdaC"/>
    <property type="match status" value="1"/>
</dbReference>
<evidence type="ECO:0000313" key="3">
    <source>
        <dbReference type="EMBL" id="MFD2832192.1"/>
    </source>
</evidence>
<evidence type="ECO:0000259" key="1">
    <source>
        <dbReference type="Pfam" id="PF11738"/>
    </source>
</evidence>
<dbReference type="Gene3D" id="3.90.640.20">
    <property type="entry name" value="Heat-shock cognate protein, ATPase"/>
    <property type="match status" value="1"/>
</dbReference>
<comment type="caution">
    <text evidence="3">The sequence shown here is derived from an EMBL/GenBank/DDBJ whole genome shotgun (WGS) entry which is preliminary data.</text>
</comment>
<protein>
    <submittedName>
        <fullName evidence="3">PdaC/SigV domain-containing protein</fullName>
    </submittedName>
</protein>
<name>A0ABW5X0K9_9FLAO</name>
<evidence type="ECO:0000313" key="4">
    <source>
        <dbReference type="Proteomes" id="UP001597438"/>
    </source>
</evidence>
<evidence type="ECO:0000259" key="2">
    <source>
        <dbReference type="Pfam" id="PF13739"/>
    </source>
</evidence>
<dbReference type="InterPro" id="IPR037126">
    <property type="entry name" value="PdaC/RsiV-like_sf"/>
</dbReference>
<proteinExistence type="predicted"/>
<keyword evidence="4" id="KW-1185">Reference proteome</keyword>
<organism evidence="3 4">
    <name type="scientific">Christiangramia antarctica</name>
    <dbReference type="NCBI Taxonomy" id="2058158"/>
    <lineage>
        <taxon>Bacteria</taxon>
        <taxon>Pseudomonadati</taxon>
        <taxon>Bacteroidota</taxon>
        <taxon>Flavobacteriia</taxon>
        <taxon>Flavobacteriales</taxon>
        <taxon>Flavobacteriaceae</taxon>
        <taxon>Christiangramia</taxon>
    </lineage>
</organism>
<dbReference type="InterPro" id="IPR025303">
    <property type="entry name" value="PdaC"/>
</dbReference>
<sequence length="262" mass="30004">MKKIIPALLSIFILFSCGKDKEKKQVEDHSISFRSKTVEKKLKDCHPENGKCTFISLTFPFAENGEGQPENINKSIQDFMGSILNYQEEDQNMEVDELVENFIKNYKQTTEDFPETEMPWEATIIGKVILNTPELISIQFDTDMFTGGAHGYRSTSYLNFDPATGDELENTDLFTSEFKEFVENDFREKFEIAQDSNINSTGLWFEEEQFSLPANIGVSKDSILLIYNAYEVSSYAEGSINMSFSRPEADKYLNLKEINSIQ</sequence>
<dbReference type="RefSeq" id="WP_251739347.1">
    <property type="nucleotide sequence ID" value="NZ_JBHUOJ010000004.1"/>
</dbReference>
<feature type="domain" description="DUF3298" evidence="1">
    <location>
        <begin position="172"/>
        <end position="242"/>
    </location>
</feature>